<dbReference type="SUPFAM" id="SSF47781">
    <property type="entry name" value="RuvA domain 2-like"/>
    <property type="match status" value="1"/>
</dbReference>
<dbReference type="InterPro" id="IPR007197">
    <property type="entry name" value="rSAM"/>
</dbReference>
<dbReference type="Pfam" id="PF04055">
    <property type="entry name" value="Radical_SAM"/>
    <property type="match status" value="1"/>
</dbReference>
<evidence type="ECO:0000313" key="7">
    <source>
        <dbReference type="EMBL" id="CUO77320.1"/>
    </source>
</evidence>
<keyword evidence="1" id="KW-0949">S-adenosyl-L-methionine</keyword>
<evidence type="ECO:0000256" key="1">
    <source>
        <dbReference type="ARBA" id="ARBA00022691"/>
    </source>
</evidence>
<dbReference type="GeneID" id="79802574"/>
<proteinExistence type="predicted"/>
<evidence type="ECO:0000256" key="4">
    <source>
        <dbReference type="ARBA" id="ARBA00023014"/>
    </source>
</evidence>
<dbReference type="Gene3D" id="3.20.20.70">
    <property type="entry name" value="Aldolase class I"/>
    <property type="match status" value="1"/>
</dbReference>
<dbReference type="SFLD" id="SFLDS00029">
    <property type="entry name" value="Radical_SAM"/>
    <property type="match status" value="1"/>
</dbReference>
<dbReference type="NCBIfam" id="TIGR03916">
    <property type="entry name" value="rSAM_link_UDG"/>
    <property type="match status" value="1"/>
</dbReference>
<dbReference type="RefSeq" id="WP_005421746.1">
    <property type="nucleotide sequence ID" value="NZ_CYZD01000024.1"/>
</dbReference>
<dbReference type="InterPro" id="IPR013785">
    <property type="entry name" value="Aldolase_TIM"/>
</dbReference>
<keyword evidence="4" id="KW-0411">Iron-sulfur</keyword>
<dbReference type="GO" id="GO:0003824">
    <property type="term" value="F:catalytic activity"/>
    <property type="evidence" value="ECO:0007669"/>
    <property type="project" value="InterPro"/>
</dbReference>
<evidence type="ECO:0000256" key="3">
    <source>
        <dbReference type="ARBA" id="ARBA00023004"/>
    </source>
</evidence>
<dbReference type="InterPro" id="IPR010994">
    <property type="entry name" value="RuvA_2-like"/>
</dbReference>
<dbReference type="GO" id="GO:0046872">
    <property type="term" value="F:metal ion binding"/>
    <property type="evidence" value="ECO:0007669"/>
    <property type="project" value="UniProtKB-KW"/>
</dbReference>
<evidence type="ECO:0000259" key="6">
    <source>
        <dbReference type="Pfam" id="PF04055"/>
    </source>
</evidence>
<dbReference type="Proteomes" id="UP000095409">
    <property type="component" value="Unassembled WGS sequence"/>
</dbReference>
<reference evidence="7 8" key="1">
    <citation type="submission" date="2015-09" db="EMBL/GenBank/DDBJ databases">
        <authorList>
            <consortium name="Pathogen Informatics"/>
        </authorList>
    </citation>
    <scope>NUCLEOTIDE SEQUENCE [LARGE SCALE GENOMIC DNA]</scope>
    <source>
        <strain evidence="7 8">2789STDY5608837</strain>
    </source>
</reference>
<gene>
    <name evidence="7" type="ORF">ERS852394_02997</name>
</gene>
<dbReference type="CDD" id="cd01335">
    <property type="entry name" value="Radical_SAM"/>
    <property type="match status" value="1"/>
</dbReference>
<dbReference type="Gene3D" id="1.10.150.320">
    <property type="entry name" value="Photosystem II 12 kDa extrinsic protein"/>
    <property type="match status" value="1"/>
</dbReference>
<organism evidence="7 8">
    <name type="scientific">Blautia obeum</name>
    <dbReference type="NCBI Taxonomy" id="40520"/>
    <lineage>
        <taxon>Bacteria</taxon>
        <taxon>Bacillati</taxon>
        <taxon>Bacillota</taxon>
        <taxon>Clostridia</taxon>
        <taxon>Lachnospirales</taxon>
        <taxon>Lachnospiraceae</taxon>
        <taxon>Blautia</taxon>
    </lineage>
</organism>
<feature type="region of interest" description="Disordered" evidence="5">
    <location>
        <begin position="248"/>
        <end position="267"/>
    </location>
</feature>
<protein>
    <submittedName>
        <fullName evidence="7">Putative DNA modification/repair radical SAM protein</fullName>
    </submittedName>
</protein>
<dbReference type="InterPro" id="IPR051675">
    <property type="entry name" value="Endo/Exo/Phosphatase_dom_1"/>
</dbReference>
<keyword evidence="2" id="KW-0479">Metal-binding</keyword>
<sequence>MITEITNDNYTTQEKLQILADAAKYDVACTSSGSSRRGKKGELGNAEACGICHSFAADGRCISLLKILMTNHCAYDCKYCINRASNDVRRATFTPQEICELTVEFYKRNYIEGLFLSSGVLKNPTYTMEKMCETLLLLRTRYHFNGYIHVKTIPGASDELLAAAGYLADRISVNLELPTETALRSLAPNKTMQNILNPMGKVQNTIVSHRIAAGKSAYMDRSRGNQFLRNGIFSDDSKKTFREKLNMQNTDAKPGNNPPLKKEDPNLISRDKNKFTKHILTWENACQLAPLDMSDLKRNFAPAGQSTQMIIGATGESDYTLLQTSQALYQGFDLKRVFYSAYIPLNDDSILPQIGTPPPLLREHRLYQADWLLRFYGFQADELLSESQPNFNELLDPKCDWALHHLEHFPVEVEKASYATLLRVPGIGPKSASRITYARQYGRLNFDNLKRMGVVLKRAHYFITCGGRQMYRTPIEEAYITRQLVQVDAKDSWKVQHSNESYSQMTLADFGIG</sequence>
<accession>A0A174HW95</accession>
<evidence type="ECO:0000313" key="8">
    <source>
        <dbReference type="Proteomes" id="UP000095409"/>
    </source>
</evidence>
<dbReference type="InterPro" id="IPR058240">
    <property type="entry name" value="rSAM_sf"/>
</dbReference>
<evidence type="ECO:0000256" key="5">
    <source>
        <dbReference type="SAM" id="MobiDB-lite"/>
    </source>
</evidence>
<dbReference type="AlphaFoldDB" id="A0A174HW95"/>
<feature type="domain" description="Radical SAM core" evidence="6">
    <location>
        <begin position="68"/>
        <end position="197"/>
    </location>
</feature>
<keyword evidence="3" id="KW-0408">Iron</keyword>
<dbReference type="SFLD" id="SFLDG01102">
    <property type="entry name" value="Uncharacterised_Radical_SAM_Su"/>
    <property type="match status" value="1"/>
</dbReference>
<evidence type="ECO:0000256" key="2">
    <source>
        <dbReference type="ARBA" id="ARBA00022723"/>
    </source>
</evidence>
<dbReference type="PANTHER" id="PTHR21180">
    <property type="entry name" value="ENDONUCLEASE/EXONUCLEASE/PHOSPHATASE FAMILY DOMAIN-CONTAINING PROTEIN 1"/>
    <property type="match status" value="1"/>
</dbReference>
<dbReference type="GO" id="GO:0051536">
    <property type="term" value="F:iron-sulfur cluster binding"/>
    <property type="evidence" value="ECO:0007669"/>
    <property type="project" value="UniProtKB-KW"/>
</dbReference>
<dbReference type="EMBL" id="CYZD01000024">
    <property type="protein sequence ID" value="CUO77320.1"/>
    <property type="molecule type" value="Genomic_DNA"/>
</dbReference>
<name>A0A174HW95_9FIRM</name>
<dbReference type="SUPFAM" id="SSF102114">
    <property type="entry name" value="Radical SAM enzymes"/>
    <property type="match status" value="1"/>
</dbReference>
<dbReference type="InterPro" id="IPR023874">
    <property type="entry name" value="DNA_rSAM_put"/>
</dbReference>
<dbReference type="PANTHER" id="PTHR21180:SF9">
    <property type="entry name" value="TYPE II SECRETION SYSTEM PROTEIN K"/>
    <property type="match status" value="1"/>
</dbReference>